<dbReference type="InterPro" id="IPR001123">
    <property type="entry name" value="LeuE-type"/>
</dbReference>
<comment type="caution">
    <text evidence="7">The sequence shown here is derived from an EMBL/GenBank/DDBJ whole genome shotgun (WGS) entry which is preliminary data.</text>
</comment>
<feature type="transmembrane region" description="Helical" evidence="6">
    <location>
        <begin position="168"/>
        <end position="188"/>
    </location>
</feature>
<feature type="transmembrane region" description="Helical" evidence="6">
    <location>
        <begin position="200"/>
        <end position="221"/>
    </location>
</feature>
<comment type="subcellular location">
    <subcellularLocation>
        <location evidence="1">Cell membrane</location>
        <topology evidence="1">Multi-pass membrane protein</topology>
    </subcellularLocation>
</comment>
<accession>A0ABW9AFK5</accession>
<keyword evidence="3 6" id="KW-0812">Transmembrane</keyword>
<organism evidence="7 8">
    <name type="scientific">Herbaspirillum lusitanum</name>
    <dbReference type="NCBI Taxonomy" id="213312"/>
    <lineage>
        <taxon>Bacteria</taxon>
        <taxon>Pseudomonadati</taxon>
        <taxon>Pseudomonadota</taxon>
        <taxon>Betaproteobacteria</taxon>
        <taxon>Burkholderiales</taxon>
        <taxon>Oxalobacteraceae</taxon>
        <taxon>Herbaspirillum</taxon>
    </lineage>
</organism>
<dbReference type="PANTHER" id="PTHR30086:SF17">
    <property type="entry name" value="LYSE FAMILY TRANSLOCATOR"/>
    <property type="match status" value="1"/>
</dbReference>
<sequence>MSLFDGMHANEFLLLAGAHFLALLSPGPDFLLLVRNALRYGRWNGIGVSAGIASANGAYILAAIAGFSLVQQGGLLLNVLKWLACLYLAYIGWCFLQSARTPLPELCGDRVARANGRSVEPAQGFMPGFAAGFLSGGLNPKNGIFYFGLFTLMVGADTGPLLKSLYGVWMFGAVLLWDAALVLAVSHARVVRWMARYLPAVERSAGILLLGAAAAGAWMLLPW</sequence>
<evidence type="ECO:0000313" key="8">
    <source>
        <dbReference type="Proteomes" id="UP001629246"/>
    </source>
</evidence>
<evidence type="ECO:0000256" key="3">
    <source>
        <dbReference type="ARBA" id="ARBA00022692"/>
    </source>
</evidence>
<evidence type="ECO:0000256" key="4">
    <source>
        <dbReference type="ARBA" id="ARBA00022989"/>
    </source>
</evidence>
<dbReference type="EMBL" id="JAQQFM010000011">
    <property type="protein sequence ID" value="MFL9927029.1"/>
    <property type="molecule type" value="Genomic_DNA"/>
</dbReference>
<keyword evidence="5 6" id="KW-0472">Membrane</keyword>
<evidence type="ECO:0000313" key="7">
    <source>
        <dbReference type="EMBL" id="MFL9927029.1"/>
    </source>
</evidence>
<dbReference type="PANTHER" id="PTHR30086">
    <property type="entry name" value="ARGININE EXPORTER PROTEIN ARGO"/>
    <property type="match status" value="1"/>
</dbReference>
<feature type="transmembrane region" description="Helical" evidence="6">
    <location>
        <begin position="75"/>
        <end position="96"/>
    </location>
</feature>
<keyword evidence="8" id="KW-1185">Reference proteome</keyword>
<dbReference type="RefSeq" id="WP_408160252.1">
    <property type="nucleotide sequence ID" value="NZ_JAQQFM010000011.1"/>
</dbReference>
<name>A0ABW9AFK5_9BURK</name>
<evidence type="ECO:0000256" key="2">
    <source>
        <dbReference type="ARBA" id="ARBA00022475"/>
    </source>
</evidence>
<reference evidence="7 8" key="1">
    <citation type="journal article" date="2024" name="Chem. Sci.">
        <title>Discovery of megapolipeptins by genome mining of a Burkholderiales bacteria collection.</title>
        <authorList>
            <person name="Paulo B.S."/>
            <person name="Recchia M.J.J."/>
            <person name="Lee S."/>
            <person name="Fergusson C.H."/>
            <person name="Romanowski S.B."/>
            <person name="Hernandez A."/>
            <person name="Krull N."/>
            <person name="Liu D.Y."/>
            <person name="Cavanagh H."/>
            <person name="Bos A."/>
            <person name="Gray C.A."/>
            <person name="Murphy B.T."/>
            <person name="Linington R.G."/>
            <person name="Eustaquio A.S."/>
        </authorList>
    </citation>
    <scope>NUCLEOTIDE SEQUENCE [LARGE SCALE GENOMIC DNA]</scope>
    <source>
        <strain evidence="7 8">RL21-008-BIB-A</strain>
    </source>
</reference>
<feature type="transmembrane region" description="Helical" evidence="6">
    <location>
        <begin position="12"/>
        <end position="34"/>
    </location>
</feature>
<dbReference type="Pfam" id="PF01810">
    <property type="entry name" value="LysE"/>
    <property type="match status" value="1"/>
</dbReference>
<keyword evidence="4 6" id="KW-1133">Transmembrane helix</keyword>
<evidence type="ECO:0000256" key="5">
    <source>
        <dbReference type="ARBA" id="ARBA00023136"/>
    </source>
</evidence>
<dbReference type="Proteomes" id="UP001629246">
    <property type="component" value="Unassembled WGS sequence"/>
</dbReference>
<evidence type="ECO:0000256" key="6">
    <source>
        <dbReference type="SAM" id="Phobius"/>
    </source>
</evidence>
<feature type="transmembrane region" description="Helical" evidence="6">
    <location>
        <begin position="46"/>
        <end position="69"/>
    </location>
</feature>
<evidence type="ECO:0000256" key="1">
    <source>
        <dbReference type="ARBA" id="ARBA00004651"/>
    </source>
</evidence>
<gene>
    <name evidence="7" type="ORF">PQR62_22345</name>
</gene>
<keyword evidence="2" id="KW-1003">Cell membrane</keyword>
<protein>
    <submittedName>
        <fullName evidence="7">LysE family translocator</fullName>
    </submittedName>
</protein>
<proteinExistence type="predicted"/>